<dbReference type="AlphaFoldDB" id="A0A5N6TJX7"/>
<keyword evidence="1" id="KW-1133">Transmembrane helix</keyword>
<dbReference type="Pfam" id="PF26616">
    <property type="entry name" value="CorA-like"/>
    <property type="match status" value="1"/>
</dbReference>
<accession>A0A5N6TJX7</accession>
<dbReference type="Proteomes" id="UP000325780">
    <property type="component" value="Unassembled WGS sequence"/>
</dbReference>
<keyword evidence="1" id="KW-0472">Membrane</keyword>
<name>A0A5N6TJX7_ASPAV</name>
<evidence type="ECO:0000259" key="2">
    <source>
        <dbReference type="Pfam" id="PF26616"/>
    </source>
</evidence>
<evidence type="ECO:0000256" key="1">
    <source>
        <dbReference type="SAM" id="Phobius"/>
    </source>
</evidence>
<reference evidence="3 4" key="1">
    <citation type="submission" date="2019-04" db="EMBL/GenBank/DDBJ databases">
        <title>Friends and foes A comparative genomics study of 23 Aspergillus species from section Flavi.</title>
        <authorList>
            <consortium name="DOE Joint Genome Institute"/>
            <person name="Kjaerbolling I."/>
            <person name="Vesth T."/>
            <person name="Frisvad J.C."/>
            <person name="Nybo J.L."/>
            <person name="Theobald S."/>
            <person name="Kildgaard S."/>
            <person name="Isbrandt T."/>
            <person name="Kuo A."/>
            <person name="Sato A."/>
            <person name="Lyhne E.K."/>
            <person name="Kogle M.E."/>
            <person name="Wiebenga A."/>
            <person name="Kun R.S."/>
            <person name="Lubbers R.J."/>
            <person name="Makela M.R."/>
            <person name="Barry K."/>
            <person name="Chovatia M."/>
            <person name="Clum A."/>
            <person name="Daum C."/>
            <person name="Haridas S."/>
            <person name="He G."/>
            <person name="LaButti K."/>
            <person name="Lipzen A."/>
            <person name="Mondo S."/>
            <person name="Riley R."/>
            <person name="Salamov A."/>
            <person name="Simmons B.A."/>
            <person name="Magnuson J.K."/>
            <person name="Henrissat B."/>
            <person name="Mortensen U.H."/>
            <person name="Larsen T.O."/>
            <person name="Devries R.P."/>
            <person name="Grigoriev I.V."/>
            <person name="Machida M."/>
            <person name="Baker S.E."/>
            <person name="Andersen M.R."/>
        </authorList>
    </citation>
    <scope>NUCLEOTIDE SEQUENCE [LARGE SCALE GENOMIC DNA]</scope>
    <source>
        <strain evidence="3 4">IBT 18842</strain>
    </source>
</reference>
<dbReference type="OrthoDB" id="5396681at2759"/>
<dbReference type="InterPro" id="IPR058257">
    <property type="entry name" value="CorA-like_dom"/>
</dbReference>
<evidence type="ECO:0000313" key="4">
    <source>
        <dbReference type="Proteomes" id="UP000325780"/>
    </source>
</evidence>
<evidence type="ECO:0000313" key="3">
    <source>
        <dbReference type="EMBL" id="KAE8146666.1"/>
    </source>
</evidence>
<protein>
    <recommendedName>
        <fullName evidence="2">CorA-like transporter domain-containing protein</fullName>
    </recommendedName>
</protein>
<organism evidence="3 4">
    <name type="scientific">Aspergillus avenaceus</name>
    <dbReference type="NCBI Taxonomy" id="36643"/>
    <lineage>
        <taxon>Eukaryota</taxon>
        <taxon>Fungi</taxon>
        <taxon>Dikarya</taxon>
        <taxon>Ascomycota</taxon>
        <taxon>Pezizomycotina</taxon>
        <taxon>Eurotiomycetes</taxon>
        <taxon>Eurotiomycetidae</taxon>
        <taxon>Eurotiales</taxon>
        <taxon>Aspergillaceae</taxon>
        <taxon>Aspergillus</taxon>
        <taxon>Aspergillus subgen. Circumdati</taxon>
    </lineage>
</organism>
<feature type="domain" description="CorA-like transporter" evidence="2">
    <location>
        <begin position="29"/>
        <end position="250"/>
    </location>
</feature>
<feature type="transmembrane region" description="Helical" evidence="1">
    <location>
        <begin position="361"/>
        <end position="382"/>
    </location>
</feature>
<proteinExistence type="predicted"/>
<dbReference type="EMBL" id="ML742249">
    <property type="protein sequence ID" value="KAE8146666.1"/>
    <property type="molecule type" value="Genomic_DNA"/>
</dbReference>
<keyword evidence="4" id="KW-1185">Reference proteome</keyword>
<keyword evidence="1" id="KW-0812">Transmembrane</keyword>
<sequence>MGDQLDQLSLTSFDPFSLAPFQEDIWSKAQARRCFTTNKSNVQVDWTDVTSANRATTTSLTSLSEAKTHVAQTSVQTGGLRIISINQNNSWRPLNVTREVFEEVKSATGASAQLLDLALSFNEKSIASKEAFVSAPTFSCNSVCFEITYIFKYAFFKSYDDDRPDSWTIRLTGVYQKYDIAANHSTFILMNPSKDCMFQKRLAQIVSSPDHCAKLMVHPLLVHNILFSTFFTNWRDYLKTYEETVLAVSRSSITQHIEDTLRVDHQVLTSFRSQASCEVVTLLLQNYANQVKAFSQATSILHQRANITAGFIADTFSFKSSHTVHEQTNYMLDDSMTAILGMNPFFEMDSNTRNVVVSPQFWIYLVFCIPVTAGIVFGWLFYRQRRTSRAGGGIMILARC</sequence>
<gene>
    <name evidence="3" type="ORF">BDV25DRAFT_132756</name>
</gene>